<evidence type="ECO:0000256" key="4">
    <source>
        <dbReference type="ARBA" id="ARBA00022833"/>
    </source>
</evidence>
<dbReference type="InterPro" id="IPR000555">
    <property type="entry name" value="JAMM/MPN+_dom"/>
</dbReference>
<feature type="region of interest" description="Disordered" evidence="6">
    <location>
        <begin position="127"/>
        <end position="159"/>
    </location>
</feature>
<dbReference type="SUPFAM" id="SSF82771">
    <property type="entry name" value="GIY-YIG endonuclease"/>
    <property type="match status" value="1"/>
</dbReference>
<feature type="domain" description="GIY-YIG" evidence="7">
    <location>
        <begin position="31"/>
        <end position="105"/>
    </location>
</feature>
<keyword evidence="1" id="KW-0645">Protease</keyword>
<evidence type="ECO:0000256" key="1">
    <source>
        <dbReference type="ARBA" id="ARBA00022670"/>
    </source>
</evidence>
<sequence>MPVRSSSVSPIGLRIWERLWAATRGCKASAMAFHAYLLLCADGSFYAGHTDDLDTRMAQHESGLGGYTAQRRPLRLVWQQDFATREEALSAELRIKGWSRAKKQALVDGDWERLQVLARNRQGREVARGGFDKLSPNGTAGEDQSEDPSPALPLHPPFALSLSEGAGAAPGITITANAQATMLAAAHRAHPREACGLLLGEANHIALAQECTNVAPDPLHHFEIDPVALIAAHRAARAGAPQVLGYFHSHPNGLTRPSATDSAQAAGDRRTWAIVAQGKVTIWRDTPSVFQALSYRVTDG</sequence>
<dbReference type="SUPFAM" id="SSF102712">
    <property type="entry name" value="JAB1/MPN domain"/>
    <property type="match status" value="1"/>
</dbReference>
<dbReference type="PROSITE" id="PS50164">
    <property type="entry name" value="GIY_YIG"/>
    <property type="match status" value="1"/>
</dbReference>
<evidence type="ECO:0000256" key="6">
    <source>
        <dbReference type="SAM" id="MobiDB-lite"/>
    </source>
</evidence>
<dbReference type="PANTHER" id="PTHR34858">
    <property type="entry name" value="CYSO-CYSTEINE PEPTIDASE"/>
    <property type="match status" value="1"/>
</dbReference>
<evidence type="ECO:0000313" key="9">
    <source>
        <dbReference type="EMBL" id="MFC3671120.1"/>
    </source>
</evidence>
<keyword evidence="2" id="KW-0479">Metal-binding</keyword>
<keyword evidence="5" id="KW-0482">Metalloprotease</keyword>
<dbReference type="RefSeq" id="WP_379540940.1">
    <property type="nucleotide sequence ID" value="NZ_JBHRYE010000011.1"/>
</dbReference>
<keyword evidence="3" id="KW-0378">Hydrolase</keyword>
<evidence type="ECO:0000256" key="5">
    <source>
        <dbReference type="ARBA" id="ARBA00023049"/>
    </source>
</evidence>
<evidence type="ECO:0000259" key="8">
    <source>
        <dbReference type="PROSITE" id="PS50249"/>
    </source>
</evidence>
<reference evidence="10" key="1">
    <citation type="journal article" date="2019" name="Int. J. Syst. Evol. Microbiol.">
        <title>The Global Catalogue of Microorganisms (GCM) 10K type strain sequencing project: providing services to taxonomists for standard genome sequencing and annotation.</title>
        <authorList>
            <consortium name="The Broad Institute Genomics Platform"/>
            <consortium name="The Broad Institute Genome Sequencing Center for Infectious Disease"/>
            <person name="Wu L."/>
            <person name="Ma J."/>
        </authorList>
    </citation>
    <scope>NUCLEOTIDE SEQUENCE [LARGE SCALE GENOMIC DNA]</scope>
    <source>
        <strain evidence="10">KCTC 42224</strain>
    </source>
</reference>
<evidence type="ECO:0000313" key="10">
    <source>
        <dbReference type="Proteomes" id="UP001595683"/>
    </source>
</evidence>
<dbReference type="Proteomes" id="UP001595683">
    <property type="component" value="Unassembled WGS sequence"/>
</dbReference>
<evidence type="ECO:0000256" key="3">
    <source>
        <dbReference type="ARBA" id="ARBA00022801"/>
    </source>
</evidence>
<dbReference type="InterPro" id="IPR035901">
    <property type="entry name" value="GIY-YIG_endonuc_sf"/>
</dbReference>
<dbReference type="CDD" id="cd08070">
    <property type="entry name" value="MPN_like"/>
    <property type="match status" value="1"/>
</dbReference>
<dbReference type="SMART" id="SM00232">
    <property type="entry name" value="JAB_MPN"/>
    <property type="match status" value="1"/>
</dbReference>
<dbReference type="PROSITE" id="PS50249">
    <property type="entry name" value="MPN"/>
    <property type="match status" value="1"/>
</dbReference>
<evidence type="ECO:0000259" key="7">
    <source>
        <dbReference type="PROSITE" id="PS50164"/>
    </source>
</evidence>
<dbReference type="Gene3D" id="3.40.140.10">
    <property type="entry name" value="Cytidine Deaminase, domain 2"/>
    <property type="match status" value="1"/>
</dbReference>
<feature type="domain" description="MPN" evidence="8">
    <location>
        <begin position="172"/>
        <end position="300"/>
    </location>
</feature>
<name>A0ABV7V118_9SPHN</name>
<dbReference type="PANTHER" id="PTHR34858:SF1">
    <property type="entry name" value="CYSO-CYSTEINE PEPTIDASE"/>
    <property type="match status" value="1"/>
</dbReference>
<evidence type="ECO:0000256" key="2">
    <source>
        <dbReference type="ARBA" id="ARBA00022723"/>
    </source>
</evidence>
<gene>
    <name evidence="9" type="ORF">ACFOOT_06775</name>
</gene>
<dbReference type="Pfam" id="PF01541">
    <property type="entry name" value="GIY-YIG"/>
    <property type="match status" value="1"/>
</dbReference>
<dbReference type="InterPro" id="IPR000305">
    <property type="entry name" value="GIY-YIG_endonuc"/>
</dbReference>
<keyword evidence="4" id="KW-0862">Zinc</keyword>
<dbReference type="CDD" id="cd10456">
    <property type="entry name" value="GIY-YIG_UPF0213"/>
    <property type="match status" value="1"/>
</dbReference>
<proteinExistence type="predicted"/>
<dbReference type="Pfam" id="PF14464">
    <property type="entry name" value="Prok-JAB"/>
    <property type="match status" value="1"/>
</dbReference>
<comment type="caution">
    <text evidence="9">The sequence shown here is derived from an EMBL/GenBank/DDBJ whole genome shotgun (WGS) entry which is preliminary data.</text>
</comment>
<organism evidence="9 10">
    <name type="scientific">Novosphingobium pokkalii</name>
    <dbReference type="NCBI Taxonomy" id="1770194"/>
    <lineage>
        <taxon>Bacteria</taxon>
        <taxon>Pseudomonadati</taxon>
        <taxon>Pseudomonadota</taxon>
        <taxon>Alphaproteobacteria</taxon>
        <taxon>Sphingomonadales</taxon>
        <taxon>Sphingomonadaceae</taxon>
        <taxon>Novosphingobium</taxon>
    </lineage>
</organism>
<dbReference type="Gene3D" id="3.40.1440.10">
    <property type="entry name" value="GIY-YIG endonuclease"/>
    <property type="match status" value="1"/>
</dbReference>
<dbReference type="InterPro" id="IPR037518">
    <property type="entry name" value="MPN"/>
</dbReference>
<dbReference type="InterPro" id="IPR028090">
    <property type="entry name" value="JAB_dom_prok"/>
</dbReference>
<dbReference type="EMBL" id="JBHRYE010000011">
    <property type="protein sequence ID" value="MFC3671120.1"/>
    <property type="molecule type" value="Genomic_DNA"/>
</dbReference>
<protein>
    <submittedName>
        <fullName evidence="9">Mov34/MPN/PAD-1 family protein</fullName>
    </submittedName>
</protein>
<dbReference type="InterPro" id="IPR051929">
    <property type="entry name" value="VirAsm_ModProt"/>
</dbReference>
<keyword evidence="10" id="KW-1185">Reference proteome</keyword>
<accession>A0ABV7V118</accession>